<name>A0A557R0L7_9RHOO</name>
<dbReference type="InterPro" id="IPR004360">
    <property type="entry name" value="Glyas_Fos-R_dOase_dom"/>
</dbReference>
<dbReference type="AlphaFoldDB" id="A0A557R0L7"/>
<evidence type="ECO:0000259" key="1">
    <source>
        <dbReference type="Pfam" id="PF00903"/>
    </source>
</evidence>
<evidence type="ECO:0000313" key="3">
    <source>
        <dbReference type="Proteomes" id="UP000319502"/>
    </source>
</evidence>
<organism evidence="2 3">
    <name type="scientific">Denitromonas halophila</name>
    <dbReference type="NCBI Taxonomy" id="1629404"/>
    <lineage>
        <taxon>Bacteria</taxon>
        <taxon>Pseudomonadati</taxon>
        <taxon>Pseudomonadota</taxon>
        <taxon>Betaproteobacteria</taxon>
        <taxon>Rhodocyclales</taxon>
        <taxon>Zoogloeaceae</taxon>
        <taxon>Denitromonas</taxon>
    </lineage>
</organism>
<reference evidence="2 3" key="1">
    <citation type="submission" date="2019-07" db="EMBL/GenBank/DDBJ databases">
        <title>The pathways for chlorine oxyanion respiration interact through the shared metabolite chlorate.</title>
        <authorList>
            <person name="Barnum T.P."/>
            <person name="Cheng Y."/>
            <person name="Hill K.A."/>
            <person name="Lucas L.N."/>
            <person name="Carlson H.K."/>
            <person name="Coates J.D."/>
        </authorList>
    </citation>
    <scope>NUCLEOTIDE SEQUENCE [LARGE SCALE GENOMIC DNA]</scope>
    <source>
        <strain evidence="2 3">SFB-3</strain>
    </source>
</reference>
<protein>
    <submittedName>
        <fullName evidence="2">Glyoxalase</fullName>
    </submittedName>
</protein>
<dbReference type="RefSeq" id="WP_144308231.1">
    <property type="nucleotide sequence ID" value="NZ_VMNK01000003.1"/>
</dbReference>
<comment type="caution">
    <text evidence="2">The sequence shown here is derived from an EMBL/GenBank/DDBJ whole genome shotgun (WGS) entry which is preliminary data.</text>
</comment>
<evidence type="ECO:0000313" key="2">
    <source>
        <dbReference type="EMBL" id="TVO58705.1"/>
    </source>
</evidence>
<sequence length="131" mass="14924">MPNLDALEIKAFIPARHFERSQRFYLDLGFHRVWASPDLAHFQCGSTAFLLENDYLAIVAENFTLHLLVADVDAWWQRAHDARLADVYGVKLGRPENRPWGMREFTLTDPSGVHWRIAQNITPGDPAHGTG</sequence>
<dbReference type="SUPFAM" id="SSF54593">
    <property type="entry name" value="Glyoxalase/Bleomycin resistance protein/Dihydroxybiphenyl dioxygenase"/>
    <property type="match status" value="1"/>
</dbReference>
<feature type="domain" description="Glyoxalase/fosfomycin resistance/dioxygenase" evidence="1">
    <location>
        <begin position="13"/>
        <end position="116"/>
    </location>
</feature>
<dbReference type="OrthoDB" id="674527at2"/>
<dbReference type="Proteomes" id="UP000319502">
    <property type="component" value="Unassembled WGS sequence"/>
</dbReference>
<dbReference type="Pfam" id="PF00903">
    <property type="entry name" value="Glyoxalase"/>
    <property type="match status" value="1"/>
</dbReference>
<dbReference type="EMBL" id="VMNK01000003">
    <property type="protein sequence ID" value="TVO58705.1"/>
    <property type="molecule type" value="Genomic_DNA"/>
</dbReference>
<accession>A0A557R0L7</accession>
<proteinExistence type="predicted"/>
<dbReference type="Gene3D" id="3.10.180.10">
    <property type="entry name" value="2,3-Dihydroxybiphenyl 1,2-Dioxygenase, domain 1"/>
    <property type="match status" value="1"/>
</dbReference>
<keyword evidence="3" id="KW-1185">Reference proteome</keyword>
<dbReference type="InterPro" id="IPR029068">
    <property type="entry name" value="Glyas_Bleomycin-R_OHBP_Dase"/>
</dbReference>
<gene>
    <name evidence="2" type="ORF">FHP91_03305</name>
</gene>